<feature type="compositionally biased region" description="Pro residues" evidence="1">
    <location>
        <begin position="110"/>
        <end position="120"/>
    </location>
</feature>
<feature type="region of interest" description="Disordered" evidence="1">
    <location>
        <begin position="100"/>
        <end position="120"/>
    </location>
</feature>
<dbReference type="RefSeq" id="WP_223103046.1">
    <property type="nucleotide sequence ID" value="NZ_CP061913.1"/>
</dbReference>
<evidence type="ECO:0000256" key="1">
    <source>
        <dbReference type="SAM" id="MobiDB-lite"/>
    </source>
</evidence>
<name>A0ABV5M1I9_9ACTN</name>
<gene>
    <name evidence="2" type="ORF">ACFFTR_06510</name>
</gene>
<sequence length="120" mass="13594">MTTKLPIRNAGERPLQLWVEPYQFTEHFADTRPEPRRFDYCIPPQTRWWIAAARELEIQIEIVTYSVEVRGEPMDMAFPSIVVLVHGGVIDVEVTDDAGVVQGHADPPLSHVPPPPDPSR</sequence>
<reference evidence="2 3" key="1">
    <citation type="submission" date="2024-09" db="EMBL/GenBank/DDBJ databases">
        <authorList>
            <person name="Sun Q."/>
            <person name="Mori K."/>
        </authorList>
    </citation>
    <scope>NUCLEOTIDE SEQUENCE [LARGE SCALE GENOMIC DNA]</scope>
    <source>
        <strain evidence="2 3">JCM 3307</strain>
    </source>
</reference>
<accession>A0ABV5M1I9</accession>
<comment type="caution">
    <text evidence="2">The sequence shown here is derived from an EMBL/GenBank/DDBJ whole genome shotgun (WGS) entry which is preliminary data.</text>
</comment>
<organism evidence="2 3">
    <name type="scientific">Dactylosporangium vinaceum</name>
    <dbReference type="NCBI Taxonomy" id="53362"/>
    <lineage>
        <taxon>Bacteria</taxon>
        <taxon>Bacillati</taxon>
        <taxon>Actinomycetota</taxon>
        <taxon>Actinomycetes</taxon>
        <taxon>Micromonosporales</taxon>
        <taxon>Micromonosporaceae</taxon>
        <taxon>Dactylosporangium</taxon>
    </lineage>
</organism>
<protein>
    <submittedName>
        <fullName evidence="2">Uncharacterized protein</fullName>
    </submittedName>
</protein>
<proteinExistence type="predicted"/>
<evidence type="ECO:0000313" key="2">
    <source>
        <dbReference type="EMBL" id="MFB9442734.1"/>
    </source>
</evidence>
<dbReference type="EMBL" id="JBHMCA010000018">
    <property type="protein sequence ID" value="MFB9442734.1"/>
    <property type="molecule type" value="Genomic_DNA"/>
</dbReference>
<keyword evidence="3" id="KW-1185">Reference proteome</keyword>
<evidence type="ECO:0000313" key="3">
    <source>
        <dbReference type="Proteomes" id="UP001589608"/>
    </source>
</evidence>
<dbReference type="Proteomes" id="UP001589608">
    <property type="component" value="Unassembled WGS sequence"/>
</dbReference>